<dbReference type="SUPFAM" id="SSF54160">
    <property type="entry name" value="Chromo domain-like"/>
    <property type="match status" value="1"/>
</dbReference>
<evidence type="ECO:0000313" key="4">
    <source>
        <dbReference type="Proteomes" id="UP000887226"/>
    </source>
</evidence>
<name>A0A9P8CHZ5_9HELO</name>
<dbReference type="OrthoDB" id="1918685at2759"/>
<dbReference type="Pfam" id="PF00385">
    <property type="entry name" value="Chromo"/>
    <property type="match status" value="1"/>
</dbReference>
<gene>
    <name evidence="3" type="ORF">BJ878DRAFT_418049</name>
</gene>
<dbReference type="Proteomes" id="UP000887226">
    <property type="component" value="Unassembled WGS sequence"/>
</dbReference>
<dbReference type="InterPro" id="IPR016197">
    <property type="entry name" value="Chromo-like_dom_sf"/>
</dbReference>
<keyword evidence="4" id="KW-1185">Reference proteome</keyword>
<proteinExistence type="predicted"/>
<evidence type="ECO:0000313" key="3">
    <source>
        <dbReference type="EMBL" id="KAG9245971.1"/>
    </source>
</evidence>
<reference evidence="3" key="1">
    <citation type="journal article" date="2021" name="IMA Fungus">
        <title>Genomic characterization of three marine fungi, including Emericellopsis atlantica sp. nov. with signatures of a generalist lifestyle and marine biomass degradation.</title>
        <authorList>
            <person name="Hagestad O.C."/>
            <person name="Hou L."/>
            <person name="Andersen J.H."/>
            <person name="Hansen E.H."/>
            <person name="Altermark B."/>
            <person name="Li C."/>
            <person name="Kuhnert E."/>
            <person name="Cox R.J."/>
            <person name="Crous P.W."/>
            <person name="Spatafora J.W."/>
            <person name="Lail K."/>
            <person name="Amirebrahimi M."/>
            <person name="Lipzen A."/>
            <person name="Pangilinan J."/>
            <person name="Andreopoulos W."/>
            <person name="Hayes R.D."/>
            <person name="Ng V."/>
            <person name="Grigoriev I.V."/>
            <person name="Jackson S.A."/>
            <person name="Sutton T.D.S."/>
            <person name="Dobson A.D.W."/>
            <person name="Rama T."/>
        </authorList>
    </citation>
    <scope>NUCLEOTIDE SEQUENCE</scope>
    <source>
        <strain evidence="3">TRa3180A</strain>
    </source>
</reference>
<organism evidence="3 4">
    <name type="scientific">Calycina marina</name>
    <dbReference type="NCBI Taxonomy" id="1763456"/>
    <lineage>
        <taxon>Eukaryota</taxon>
        <taxon>Fungi</taxon>
        <taxon>Dikarya</taxon>
        <taxon>Ascomycota</taxon>
        <taxon>Pezizomycotina</taxon>
        <taxon>Leotiomycetes</taxon>
        <taxon>Helotiales</taxon>
        <taxon>Pezizellaceae</taxon>
        <taxon>Calycina</taxon>
    </lineage>
</organism>
<dbReference type="InterPro" id="IPR023780">
    <property type="entry name" value="Chromo_domain"/>
</dbReference>
<dbReference type="Gene3D" id="2.40.50.40">
    <property type="match status" value="1"/>
</dbReference>
<dbReference type="EMBL" id="MU253823">
    <property type="protein sequence ID" value="KAG9245971.1"/>
    <property type="molecule type" value="Genomic_DNA"/>
</dbReference>
<protein>
    <recommendedName>
        <fullName evidence="2">Chromo domain-containing protein</fullName>
    </recommendedName>
</protein>
<feature type="non-terminal residue" evidence="3">
    <location>
        <position position="1"/>
    </location>
</feature>
<dbReference type="AlphaFoldDB" id="A0A9P8CHZ5"/>
<comment type="subunit">
    <text evidence="1">Component of the NuA4 histone acetyltransferase complex.</text>
</comment>
<accession>A0A9P8CHZ5</accession>
<evidence type="ECO:0000259" key="2">
    <source>
        <dbReference type="Pfam" id="PF00385"/>
    </source>
</evidence>
<evidence type="ECO:0000256" key="1">
    <source>
        <dbReference type="ARBA" id="ARBA00011353"/>
    </source>
</evidence>
<feature type="domain" description="Chromo" evidence="2">
    <location>
        <begin position="39"/>
        <end position="92"/>
    </location>
</feature>
<sequence>LVLLNMMDINTDQLLTVDDSDTESTVSLATDDGEDHLPESIAAEVTRHGTTYTQTWYLVKWKDCPLIRSSWESISTIQRYPEVASQILQTWQEEKTLQASGKSKPLDIEAFLQAVDDFEAAERERHKLQRFKSKIQRVLSIVNS</sequence>
<comment type="caution">
    <text evidence="3">The sequence shown here is derived from an EMBL/GenBank/DDBJ whole genome shotgun (WGS) entry which is preliminary data.</text>
</comment>